<dbReference type="SUPFAM" id="SSF53822">
    <property type="entry name" value="Periplasmic binding protein-like I"/>
    <property type="match status" value="1"/>
</dbReference>
<name>A0A250WZR2_9CHLO</name>
<dbReference type="SMART" id="SM01411">
    <property type="entry name" value="Ephrin_rec_like"/>
    <property type="match status" value="2"/>
</dbReference>
<dbReference type="InterPro" id="IPR028082">
    <property type="entry name" value="Peripla_BP_I"/>
</dbReference>
<accession>A0A250WZR2</accession>
<reference evidence="2 3" key="1">
    <citation type="submission" date="2017-08" db="EMBL/GenBank/DDBJ databases">
        <title>Acidophilic green algal genome provides insights into adaptation to an acidic environment.</title>
        <authorList>
            <person name="Hirooka S."/>
            <person name="Hirose Y."/>
            <person name="Kanesaki Y."/>
            <person name="Higuchi S."/>
            <person name="Fujiwara T."/>
            <person name="Onuma R."/>
            <person name="Era A."/>
            <person name="Ohbayashi R."/>
            <person name="Uzuka A."/>
            <person name="Nozaki H."/>
            <person name="Yoshikawa H."/>
            <person name="Miyagishima S.Y."/>
        </authorList>
    </citation>
    <scope>NUCLEOTIDE SEQUENCE [LARGE SCALE GENOMIC DNA]</scope>
    <source>
        <strain evidence="2 3">NIES-2499</strain>
    </source>
</reference>
<dbReference type="SUPFAM" id="SSF57184">
    <property type="entry name" value="Growth factor receptor domain"/>
    <property type="match status" value="1"/>
</dbReference>
<dbReference type="PANTHER" id="PTHR46967:SF2">
    <property type="entry name" value="SUSHI, VON WILLEBRAND FACTOR TYPE A, EGF AND PENTRAXIN DOMAIN-CONTAINING PROTEIN 1-LIKE"/>
    <property type="match status" value="1"/>
</dbReference>
<feature type="domain" description="Tyrosine-protein kinase ephrin type A/B receptor-like" evidence="1">
    <location>
        <begin position="417"/>
        <end position="458"/>
    </location>
</feature>
<proteinExistence type="predicted"/>
<organism evidence="2 3">
    <name type="scientific">Chlamydomonas eustigma</name>
    <dbReference type="NCBI Taxonomy" id="1157962"/>
    <lineage>
        <taxon>Eukaryota</taxon>
        <taxon>Viridiplantae</taxon>
        <taxon>Chlorophyta</taxon>
        <taxon>core chlorophytes</taxon>
        <taxon>Chlorophyceae</taxon>
        <taxon>CS clade</taxon>
        <taxon>Chlamydomonadales</taxon>
        <taxon>Chlamydomonadaceae</taxon>
        <taxon>Chlamydomonas</taxon>
    </lineage>
</organism>
<keyword evidence="3" id="KW-1185">Reference proteome</keyword>
<dbReference type="STRING" id="1157962.A0A250WZR2"/>
<dbReference type="Gene3D" id="2.10.50.10">
    <property type="entry name" value="Tumor Necrosis Factor Receptor, subunit A, domain 2"/>
    <property type="match status" value="1"/>
</dbReference>
<dbReference type="EMBL" id="BEGY01000016">
    <property type="protein sequence ID" value="GAX76333.1"/>
    <property type="molecule type" value="Genomic_DNA"/>
</dbReference>
<evidence type="ECO:0000313" key="2">
    <source>
        <dbReference type="EMBL" id="GAX76333.1"/>
    </source>
</evidence>
<evidence type="ECO:0000313" key="3">
    <source>
        <dbReference type="Proteomes" id="UP000232323"/>
    </source>
</evidence>
<dbReference type="InterPro" id="IPR011641">
    <property type="entry name" value="Tyr-kin_ephrin_A/B_rcpt-like"/>
</dbReference>
<comment type="caution">
    <text evidence="2">The sequence shown here is derived from an EMBL/GenBank/DDBJ whole genome shotgun (WGS) entry which is preliminary data.</text>
</comment>
<protein>
    <recommendedName>
        <fullName evidence="1">Tyrosine-protein kinase ephrin type A/B receptor-like domain-containing protein</fullName>
    </recommendedName>
</protein>
<evidence type="ECO:0000259" key="1">
    <source>
        <dbReference type="Pfam" id="PF07699"/>
    </source>
</evidence>
<dbReference type="Proteomes" id="UP000232323">
    <property type="component" value="Unassembled WGS sequence"/>
</dbReference>
<dbReference type="Gene3D" id="3.40.50.2300">
    <property type="match status" value="2"/>
</dbReference>
<sequence>MNSLYPSGLPIKDNQGHTYNVQIALTIQDDTSNSSVHSALVTNMVTSGGVDFVLNANPSFAVNEAQIVSSANKINIHAVTGNPNVFALQLPGVYTVAPTADTYVTNLFQEYRINSFKELVFVERSDNDELYQACHQAAILSAKANLLSYVEVKYTAGANMTAVAMSINSTTTVDALVGCMTSEEALTLYKILDNFRKPIKSLYFLNGPGNSTWTAQLGGLSEYVTSGLAIWTSTLTNAQDELFGTTTTAYTTAFSTWAGVTTPTDHNAGASAAGYALYYAIMNAFSLCDLSNTGGSAYQMLYGTLNCSDNQNNGMKRVISTLQLESVTTFFGNIAFNKNGENYDAVPEVIQVFTVTQDLKVVNAPAVVLPSSKAQQTITIPQPNRYAPVCPAGTIQNPNDYNPCIPCPTGYYQSSVGQTACQICANDYYANETGSSACYACPANTITLNKGTANPDDCLCQVGYYNEEKSGGYACQACPNAANCNGGTSWPSPQAGWYAQKA</sequence>
<dbReference type="PANTHER" id="PTHR46967">
    <property type="entry name" value="INSULIN-LIKE GROWTH FACTOR BINDING PROTEIN,N-TERMINAL"/>
    <property type="match status" value="1"/>
</dbReference>
<dbReference type="OrthoDB" id="536686at2759"/>
<dbReference type="Pfam" id="PF07699">
    <property type="entry name" value="Ephrin_rec_like"/>
    <property type="match status" value="1"/>
</dbReference>
<dbReference type="AlphaFoldDB" id="A0A250WZR2"/>
<dbReference type="InterPro" id="IPR009030">
    <property type="entry name" value="Growth_fac_rcpt_cys_sf"/>
</dbReference>
<gene>
    <name evidence="2" type="ORF">CEUSTIGMA_g3779.t1</name>
</gene>